<comment type="caution">
    <text evidence="1">The sequence shown here is derived from an EMBL/GenBank/DDBJ whole genome shotgun (WGS) entry which is preliminary data.</text>
</comment>
<reference evidence="1 2" key="1">
    <citation type="submission" date="2015-07" db="EMBL/GenBank/DDBJ databases">
        <title>The genome of Pseudoloma neurophilia, a relevant intracellular parasite of the zebrafish.</title>
        <authorList>
            <person name="Ndikumana S."/>
            <person name="Pelin A."/>
            <person name="Sanders J."/>
            <person name="Corradi N."/>
        </authorList>
    </citation>
    <scope>NUCLEOTIDE SEQUENCE [LARGE SCALE GENOMIC DNA]</scope>
    <source>
        <strain evidence="1 2">MK1</strain>
    </source>
</reference>
<dbReference type="VEuPathDB" id="MicrosporidiaDB:M153_31058000211"/>
<accession>A0A0R0LQC2</accession>
<dbReference type="AlphaFoldDB" id="A0A0R0LQC2"/>
<organism evidence="1 2">
    <name type="scientific">Pseudoloma neurophilia</name>
    <dbReference type="NCBI Taxonomy" id="146866"/>
    <lineage>
        <taxon>Eukaryota</taxon>
        <taxon>Fungi</taxon>
        <taxon>Fungi incertae sedis</taxon>
        <taxon>Microsporidia</taxon>
        <taxon>Pseudoloma</taxon>
    </lineage>
</organism>
<gene>
    <name evidence="1" type="ORF">M153_31058000211</name>
</gene>
<dbReference type="Proteomes" id="UP000051530">
    <property type="component" value="Unassembled WGS sequence"/>
</dbReference>
<evidence type="ECO:0000313" key="1">
    <source>
        <dbReference type="EMBL" id="KRH91709.1"/>
    </source>
</evidence>
<protein>
    <submittedName>
        <fullName evidence="1">Vesicle coat complex COPI, gamma subunit</fullName>
    </submittedName>
</protein>
<name>A0A0R0LQC2_9MICR</name>
<keyword evidence="2" id="KW-1185">Reference proteome</keyword>
<proteinExistence type="predicted"/>
<dbReference type="EMBL" id="LGUB01001603">
    <property type="protein sequence ID" value="KRH91709.1"/>
    <property type="molecule type" value="Genomic_DNA"/>
</dbReference>
<sequence length="96" mass="11027">MSTRLAQQIKQVFSKNTTSRELTIQILCLVKYLQNSTIDEKNRDSIALSLLRGFSLNDHYLNQLICLAVTQLLPFPNSFIAINILKKNDPLSMRLF</sequence>
<feature type="non-terminal residue" evidence="1">
    <location>
        <position position="96"/>
    </location>
</feature>
<evidence type="ECO:0000313" key="2">
    <source>
        <dbReference type="Proteomes" id="UP000051530"/>
    </source>
</evidence>